<protein>
    <submittedName>
        <fullName evidence="2">ZYBA0S03-02982g1_1</fullName>
    </submittedName>
</protein>
<evidence type="ECO:0000313" key="2">
    <source>
        <dbReference type="EMBL" id="CDF88835.1"/>
    </source>
</evidence>
<dbReference type="InterPro" id="IPR022592">
    <property type="entry name" value="Nucleolar_19"/>
</dbReference>
<dbReference type="Pfam" id="PF10863">
    <property type="entry name" value="NOP19"/>
    <property type="match status" value="1"/>
</dbReference>
<evidence type="ECO:0000256" key="1">
    <source>
        <dbReference type="SAM" id="MobiDB-lite"/>
    </source>
</evidence>
<dbReference type="GO" id="GO:0042274">
    <property type="term" value="P:ribosomal small subunit biogenesis"/>
    <property type="evidence" value="ECO:0007669"/>
    <property type="project" value="InterPro"/>
</dbReference>
<dbReference type="EMBL" id="HG316456">
    <property type="protein sequence ID" value="CDF88835.1"/>
    <property type="molecule type" value="Genomic_DNA"/>
</dbReference>
<reference evidence="3" key="1">
    <citation type="journal article" date="2013" name="Genome Announc.">
        <title>Genome sequence of the food spoilage yeast Zygosaccharomyces bailii CLIB 213(T).</title>
        <authorList>
            <person name="Galeote V."/>
            <person name="Bigey F."/>
            <person name="Devillers H."/>
            <person name="Neuveglise C."/>
            <person name="Dequin S."/>
        </authorList>
    </citation>
    <scope>NUCLEOTIDE SEQUENCE [LARGE SCALE GENOMIC DNA]</scope>
    <source>
        <strain evidence="3">CLIB 213 / ATCC 58445 / CBS 680 / CCRC 21525 / NBRC 1098 / NCYC 1416 / NRRL Y-2227</strain>
    </source>
</reference>
<organism evidence="2 3">
    <name type="scientific">Zygosaccharomyces bailii (strain CLIB 213 / ATCC 58445 / CBS 680 / BCRC 21525 / NBRC 1098 / NCYC 1416 / NRRL Y-2227)</name>
    <dbReference type="NCBI Taxonomy" id="1333698"/>
    <lineage>
        <taxon>Eukaryota</taxon>
        <taxon>Fungi</taxon>
        <taxon>Dikarya</taxon>
        <taxon>Ascomycota</taxon>
        <taxon>Saccharomycotina</taxon>
        <taxon>Saccharomycetes</taxon>
        <taxon>Saccharomycetales</taxon>
        <taxon>Saccharomycetaceae</taxon>
        <taxon>Zygosaccharomyces</taxon>
    </lineage>
</organism>
<keyword evidence="3" id="KW-1185">Reference proteome</keyword>
<accession>A0A8J2X756</accession>
<sequence length="182" mass="20789">MSRAKELQEKLDVEAKLRNSFSNLNSTVLSWLSKDDDAEERGQEELNQSKKQFFALPLVTTGAGLKFGCAEDTEDINTVGEFVNSDKKITSLSKKKRRPQDKSPVNSIYRVSKDDTKAILSLKRKMRKGKMEEMKKTHLHPRGPIKELSKHDSDSEENEPRVEKTKKKSIGLLFNGPKKRKK</sequence>
<dbReference type="OrthoDB" id="4068385at2759"/>
<gene>
    <name evidence="2" type="ORF">BN860_02982g</name>
</gene>
<name>A0A8J2X756_ZYGB2</name>
<dbReference type="Proteomes" id="UP000019375">
    <property type="component" value="Unassembled WGS sequence"/>
</dbReference>
<dbReference type="GO" id="GO:0030686">
    <property type="term" value="C:90S preribosome"/>
    <property type="evidence" value="ECO:0007669"/>
    <property type="project" value="InterPro"/>
</dbReference>
<feature type="region of interest" description="Disordered" evidence="1">
    <location>
        <begin position="87"/>
        <end position="182"/>
    </location>
</feature>
<evidence type="ECO:0000313" key="3">
    <source>
        <dbReference type="Proteomes" id="UP000019375"/>
    </source>
</evidence>
<dbReference type="AlphaFoldDB" id="A0A8J2X756"/>
<proteinExistence type="predicted"/>
<feature type="compositionally biased region" description="Basic and acidic residues" evidence="1">
    <location>
        <begin position="144"/>
        <end position="163"/>
    </location>
</feature>